<gene>
    <name evidence="1" type="ORF">chiPu_0028440</name>
</gene>
<evidence type="ECO:0000313" key="2">
    <source>
        <dbReference type="Proteomes" id="UP000287033"/>
    </source>
</evidence>
<sequence length="76" mass="8087">MGLGGRRLSAAAGAVLLGSLTAVLLPQLRDGLWSLRRRLWEVVIDGDPSTGLSLSYSGVELSQLEEAWALRQKAGP</sequence>
<protein>
    <submittedName>
        <fullName evidence="1">Uncharacterized protein</fullName>
    </submittedName>
</protein>
<dbReference type="Proteomes" id="UP000287033">
    <property type="component" value="Unassembled WGS sequence"/>
</dbReference>
<organism evidence="1 2">
    <name type="scientific">Chiloscyllium punctatum</name>
    <name type="common">Brownbanded bambooshark</name>
    <name type="synonym">Hemiscyllium punctatum</name>
    <dbReference type="NCBI Taxonomy" id="137246"/>
    <lineage>
        <taxon>Eukaryota</taxon>
        <taxon>Metazoa</taxon>
        <taxon>Chordata</taxon>
        <taxon>Craniata</taxon>
        <taxon>Vertebrata</taxon>
        <taxon>Chondrichthyes</taxon>
        <taxon>Elasmobranchii</taxon>
        <taxon>Galeomorphii</taxon>
        <taxon>Galeoidea</taxon>
        <taxon>Orectolobiformes</taxon>
        <taxon>Hemiscylliidae</taxon>
        <taxon>Chiloscyllium</taxon>
    </lineage>
</organism>
<feature type="non-terminal residue" evidence="1">
    <location>
        <position position="76"/>
    </location>
</feature>
<evidence type="ECO:0000313" key="1">
    <source>
        <dbReference type="EMBL" id="GCC44457.1"/>
    </source>
</evidence>
<keyword evidence="2" id="KW-1185">Reference proteome</keyword>
<accession>A0A401TP81</accession>
<dbReference type="EMBL" id="BEZZ01131601">
    <property type="protein sequence ID" value="GCC44457.1"/>
    <property type="molecule type" value="Genomic_DNA"/>
</dbReference>
<proteinExistence type="predicted"/>
<name>A0A401TP81_CHIPU</name>
<comment type="caution">
    <text evidence="1">The sequence shown here is derived from an EMBL/GenBank/DDBJ whole genome shotgun (WGS) entry which is preliminary data.</text>
</comment>
<reference evidence="1 2" key="1">
    <citation type="journal article" date="2018" name="Nat. Ecol. Evol.">
        <title>Shark genomes provide insights into elasmobranch evolution and the origin of vertebrates.</title>
        <authorList>
            <person name="Hara Y"/>
            <person name="Yamaguchi K"/>
            <person name="Onimaru K"/>
            <person name="Kadota M"/>
            <person name="Koyanagi M"/>
            <person name="Keeley SD"/>
            <person name="Tatsumi K"/>
            <person name="Tanaka K"/>
            <person name="Motone F"/>
            <person name="Kageyama Y"/>
            <person name="Nozu R"/>
            <person name="Adachi N"/>
            <person name="Nishimura O"/>
            <person name="Nakagawa R"/>
            <person name="Tanegashima C"/>
            <person name="Kiyatake I"/>
            <person name="Matsumoto R"/>
            <person name="Murakumo K"/>
            <person name="Nishida K"/>
            <person name="Terakita A"/>
            <person name="Kuratani S"/>
            <person name="Sato K"/>
            <person name="Hyodo S Kuraku.S."/>
        </authorList>
    </citation>
    <scope>NUCLEOTIDE SEQUENCE [LARGE SCALE GENOMIC DNA]</scope>
</reference>
<dbReference type="AlphaFoldDB" id="A0A401TP81"/>